<gene>
    <name evidence="2" type="ORF">GRF29_96g1194531</name>
</gene>
<dbReference type="AlphaFoldDB" id="A0AAN6RI34"/>
<dbReference type="PANTHER" id="PTHR42085">
    <property type="entry name" value="F-BOX DOMAIN-CONTAINING PROTEIN"/>
    <property type="match status" value="1"/>
</dbReference>
<evidence type="ECO:0000259" key="1">
    <source>
        <dbReference type="Pfam" id="PF20150"/>
    </source>
</evidence>
<proteinExistence type="predicted"/>
<reference evidence="2 3" key="1">
    <citation type="submission" date="2021-02" db="EMBL/GenBank/DDBJ databases">
        <title>Genome assembly of Pseudopithomyces chartarum.</title>
        <authorList>
            <person name="Jauregui R."/>
            <person name="Singh J."/>
            <person name="Voisey C."/>
        </authorList>
    </citation>
    <scope>NUCLEOTIDE SEQUENCE [LARGE SCALE GENOMIC DNA]</scope>
    <source>
        <strain evidence="2 3">AGR01</strain>
    </source>
</reference>
<dbReference type="InterPro" id="IPR038883">
    <property type="entry name" value="AN11006-like"/>
</dbReference>
<evidence type="ECO:0000313" key="3">
    <source>
        <dbReference type="Proteomes" id="UP001280581"/>
    </source>
</evidence>
<protein>
    <recommendedName>
        <fullName evidence="1">2EXR domain-containing protein</fullName>
    </recommendedName>
</protein>
<organism evidence="2 3">
    <name type="scientific">Pseudopithomyces chartarum</name>
    <dbReference type="NCBI Taxonomy" id="1892770"/>
    <lineage>
        <taxon>Eukaryota</taxon>
        <taxon>Fungi</taxon>
        <taxon>Dikarya</taxon>
        <taxon>Ascomycota</taxon>
        <taxon>Pezizomycotina</taxon>
        <taxon>Dothideomycetes</taxon>
        <taxon>Pleosporomycetidae</taxon>
        <taxon>Pleosporales</taxon>
        <taxon>Massarineae</taxon>
        <taxon>Didymosphaeriaceae</taxon>
        <taxon>Pseudopithomyces</taxon>
    </lineage>
</organism>
<dbReference type="InterPro" id="IPR045518">
    <property type="entry name" value="2EXR"/>
</dbReference>
<name>A0AAN6RI34_9PLEO</name>
<dbReference type="EMBL" id="WVTA01000008">
    <property type="protein sequence ID" value="KAK3208027.1"/>
    <property type="molecule type" value="Genomic_DNA"/>
</dbReference>
<keyword evidence="3" id="KW-1185">Reference proteome</keyword>
<dbReference type="Pfam" id="PF20150">
    <property type="entry name" value="2EXR"/>
    <property type="match status" value="1"/>
</dbReference>
<sequence length="253" mass="29360">MARYHWRLQRASPFLNLPGEIRNRIYGLVLQHDARTVRLKRKVDIYTSTGPKRRQHVKLKRGNGIDAATESNQSAYAALTRVCRQTRYEYRPLQLQMQNISGMELCMSYNALADDPSHTFFQGFKTANQKFMLRFQMSSKHPQRWLSAEGVIRHILVSRPSLQIQEYGVAVALQTCALDAVIFKLDGTYLEIRLKHSALPEFNVDNRSTVDALLKKWSIAKSDKWTIVRSLPDIHMVVTRWPAPFQLPVYCRR</sequence>
<feature type="domain" description="2EXR" evidence="1">
    <location>
        <begin position="13"/>
        <end position="90"/>
    </location>
</feature>
<evidence type="ECO:0000313" key="2">
    <source>
        <dbReference type="EMBL" id="KAK3208027.1"/>
    </source>
</evidence>
<dbReference type="PANTHER" id="PTHR42085:SF1">
    <property type="entry name" value="F-BOX DOMAIN-CONTAINING PROTEIN"/>
    <property type="match status" value="1"/>
</dbReference>
<accession>A0AAN6RI34</accession>
<comment type="caution">
    <text evidence="2">The sequence shown here is derived from an EMBL/GenBank/DDBJ whole genome shotgun (WGS) entry which is preliminary data.</text>
</comment>
<dbReference type="Proteomes" id="UP001280581">
    <property type="component" value="Unassembled WGS sequence"/>
</dbReference>